<evidence type="ECO:0000313" key="21">
    <source>
        <dbReference type="Proteomes" id="UP000199689"/>
    </source>
</evidence>
<dbReference type="GO" id="GO:0009089">
    <property type="term" value="P:lysine biosynthetic process via diaminopimelate"/>
    <property type="evidence" value="ECO:0007669"/>
    <property type="project" value="UniProtKB-UniPathway"/>
</dbReference>
<dbReference type="PIRSF" id="PIRSF000726">
    <property type="entry name" value="Asp_kin"/>
    <property type="match status" value="1"/>
</dbReference>
<dbReference type="InterPro" id="IPR045865">
    <property type="entry name" value="ACT-like_dom_sf"/>
</dbReference>
<feature type="domain" description="ACT" evidence="19">
    <location>
        <begin position="264"/>
        <end position="349"/>
    </location>
</feature>
<dbReference type="GO" id="GO:0009090">
    <property type="term" value="P:homoserine biosynthetic process"/>
    <property type="evidence" value="ECO:0007669"/>
    <property type="project" value="TreeGrafter"/>
</dbReference>
<dbReference type="UniPathway" id="UPA00034">
    <property type="reaction ID" value="UER00015"/>
</dbReference>
<dbReference type="Gene3D" id="3.40.1160.10">
    <property type="entry name" value="Acetylglutamate kinase-like"/>
    <property type="match status" value="1"/>
</dbReference>
<comment type="similarity">
    <text evidence="5 17">Belongs to the aspartokinase family.</text>
</comment>
<dbReference type="NCBIfam" id="NF005154">
    <property type="entry name" value="PRK06635.1-2"/>
    <property type="match status" value="1"/>
</dbReference>
<dbReference type="SUPFAM" id="SSF55021">
    <property type="entry name" value="ACT-like"/>
    <property type="match status" value="2"/>
</dbReference>
<dbReference type="RefSeq" id="WP_091363409.1">
    <property type="nucleotide sequence ID" value="NZ_FMXA01000005.1"/>
</dbReference>
<keyword evidence="21" id="KW-1185">Reference proteome</keyword>
<dbReference type="Proteomes" id="UP000199689">
    <property type="component" value="Unassembled WGS sequence"/>
</dbReference>
<dbReference type="InterPro" id="IPR001048">
    <property type="entry name" value="Asp/Glu/Uridylate_kinase"/>
</dbReference>
<dbReference type="InterPro" id="IPR041740">
    <property type="entry name" value="AKii-LysC-BS"/>
</dbReference>
<dbReference type="GO" id="GO:0004072">
    <property type="term" value="F:aspartate kinase activity"/>
    <property type="evidence" value="ECO:0007669"/>
    <property type="project" value="UniProtKB-EC"/>
</dbReference>
<feature type="binding site" evidence="16">
    <location>
        <position position="184"/>
    </location>
    <ligand>
        <name>ATP</name>
        <dbReference type="ChEBI" id="CHEBI:30616"/>
    </ligand>
</feature>
<keyword evidence="13" id="KW-0457">Lysine biosynthesis</keyword>
<keyword evidence="9 16" id="KW-0547">Nucleotide-binding</keyword>
<organism evidence="20 21">
    <name type="scientific">Allisonella histaminiformans</name>
    <dbReference type="NCBI Taxonomy" id="209880"/>
    <lineage>
        <taxon>Bacteria</taxon>
        <taxon>Bacillati</taxon>
        <taxon>Bacillota</taxon>
        <taxon>Negativicutes</taxon>
        <taxon>Veillonellales</taxon>
        <taxon>Veillonellaceae</taxon>
        <taxon>Allisonella</taxon>
    </lineage>
</organism>
<evidence type="ECO:0000256" key="15">
    <source>
        <dbReference type="ARBA" id="ARBA00063835"/>
    </source>
</evidence>
<evidence type="ECO:0000256" key="2">
    <source>
        <dbReference type="ARBA" id="ARBA00004766"/>
    </source>
</evidence>
<evidence type="ECO:0000256" key="9">
    <source>
        <dbReference type="ARBA" id="ARBA00022741"/>
    </source>
</evidence>
<feature type="binding site" evidence="16">
    <location>
        <position position="47"/>
    </location>
    <ligand>
        <name>substrate</name>
    </ligand>
</feature>
<dbReference type="NCBIfam" id="NF005155">
    <property type="entry name" value="PRK06635.1-4"/>
    <property type="match status" value="1"/>
</dbReference>
<dbReference type="AlphaFoldDB" id="A0A1G5V861"/>
<keyword evidence="8" id="KW-0677">Repeat</keyword>
<evidence type="ECO:0000256" key="8">
    <source>
        <dbReference type="ARBA" id="ARBA00022737"/>
    </source>
</evidence>
<dbReference type="GO" id="GO:0019877">
    <property type="term" value="P:diaminopimelate biosynthetic process"/>
    <property type="evidence" value="ECO:0007669"/>
    <property type="project" value="UniProtKB-KW"/>
</dbReference>
<evidence type="ECO:0000256" key="17">
    <source>
        <dbReference type="RuleBase" id="RU003448"/>
    </source>
</evidence>
<accession>A0A1G5V861</accession>
<gene>
    <name evidence="20" type="ORF">SAMN02910343_00457</name>
</gene>
<dbReference type="FunFam" id="3.40.1160.10:FF:000002">
    <property type="entry name" value="Aspartokinase"/>
    <property type="match status" value="1"/>
</dbReference>
<evidence type="ECO:0000256" key="7">
    <source>
        <dbReference type="ARBA" id="ARBA00022679"/>
    </source>
</evidence>
<dbReference type="CDD" id="cd04261">
    <property type="entry name" value="AAK_AKii-LysC-BS"/>
    <property type="match status" value="1"/>
</dbReference>
<comment type="subunit">
    <text evidence="15">Tetramer consisting of 2 isoforms Alpha (catalytic and regulation) and of a homodimer of 2 isoforms Beta (regulation).</text>
</comment>
<evidence type="ECO:0000256" key="16">
    <source>
        <dbReference type="PIRSR" id="PIRSR000726-1"/>
    </source>
</evidence>
<dbReference type="GeneID" id="87755502"/>
<dbReference type="InterPro" id="IPR036393">
    <property type="entry name" value="AceGlu_kinase-like_sf"/>
</dbReference>
<dbReference type="GO" id="GO:0005524">
    <property type="term" value="F:ATP binding"/>
    <property type="evidence" value="ECO:0007669"/>
    <property type="project" value="UniProtKB-KW"/>
</dbReference>
<dbReference type="PROSITE" id="PS00324">
    <property type="entry name" value="ASPARTOKINASE"/>
    <property type="match status" value="1"/>
</dbReference>
<feature type="binding site" evidence="16">
    <location>
        <begin position="7"/>
        <end position="10"/>
    </location>
    <ligand>
        <name>ATP</name>
        <dbReference type="ChEBI" id="CHEBI:30616"/>
    </ligand>
</feature>
<feature type="binding site" evidence="16">
    <location>
        <begin position="173"/>
        <end position="174"/>
    </location>
    <ligand>
        <name>ATP</name>
        <dbReference type="ChEBI" id="CHEBI:30616"/>
    </ligand>
</feature>
<dbReference type="GO" id="GO:0009088">
    <property type="term" value="P:threonine biosynthetic process"/>
    <property type="evidence" value="ECO:0007669"/>
    <property type="project" value="UniProtKB-UniPathway"/>
</dbReference>
<feature type="binding site" evidence="16">
    <location>
        <position position="179"/>
    </location>
    <ligand>
        <name>ATP</name>
        <dbReference type="ChEBI" id="CHEBI:30616"/>
    </ligand>
</feature>
<keyword evidence="12" id="KW-0220">Diaminopimelate biosynthesis</keyword>
<dbReference type="InterPro" id="IPR054352">
    <property type="entry name" value="ACT_Aspartokinase"/>
</dbReference>
<evidence type="ECO:0000256" key="18">
    <source>
        <dbReference type="RuleBase" id="RU004249"/>
    </source>
</evidence>
<evidence type="ECO:0000259" key="19">
    <source>
        <dbReference type="PROSITE" id="PS51671"/>
    </source>
</evidence>
<comment type="catalytic activity">
    <reaction evidence="14 17">
        <text>L-aspartate + ATP = 4-phospho-L-aspartate + ADP</text>
        <dbReference type="Rhea" id="RHEA:23776"/>
        <dbReference type="ChEBI" id="CHEBI:29991"/>
        <dbReference type="ChEBI" id="CHEBI:30616"/>
        <dbReference type="ChEBI" id="CHEBI:57535"/>
        <dbReference type="ChEBI" id="CHEBI:456216"/>
        <dbReference type="EC" id="2.7.2.4"/>
    </reaction>
</comment>
<dbReference type="GO" id="GO:0005829">
    <property type="term" value="C:cytosol"/>
    <property type="evidence" value="ECO:0007669"/>
    <property type="project" value="TreeGrafter"/>
</dbReference>
<dbReference type="Pfam" id="PF22468">
    <property type="entry name" value="ACT_9"/>
    <property type="match status" value="2"/>
</dbReference>
<evidence type="ECO:0000256" key="1">
    <source>
        <dbReference type="ARBA" id="ARBA00003121"/>
    </source>
</evidence>
<evidence type="ECO:0000313" key="20">
    <source>
        <dbReference type="EMBL" id="SDA42062.1"/>
    </source>
</evidence>
<keyword evidence="10 17" id="KW-0418">Kinase</keyword>
<evidence type="ECO:0000256" key="13">
    <source>
        <dbReference type="ARBA" id="ARBA00023154"/>
    </source>
</evidence>
<dbReference type="PANTHER" id="PTHR21499">
    <property type="entry name" value="ASPARTATE KINASE"/>
    <property type="match status" value="1"/>
</dbReference>
<dbReference type="Pfam" id="PF00696">
    <property type="entry name" value="AA_kinase"/>
    <property type="match status" value="1"/>
</dbReference>
<dbReference type="EMBL" id="FMXA01000005">
    <property type="protein sequence ID" value="SDA42062.1"/>
    <property type="molecule type" value="Genomic_DNA"/>
</dbReference>
<dbReference type="CDD" id="cd04913">
    <property type="entry name" value="ACT_AKii-LysC-BS-like_1"/>
    <property type="match status" value="1"/>
</dbReference>
<dbReference type="InterPro" id="IPR018042">
    <property type="entry name" value="Aspartate_kinase_CS"/>
</dbReference>
<protein>
    <recommendedName>
        <fullName evidence="17">Aspartokinase</fullName>
        <ecNumber evidence="17">2.7.2.4</ecNumber>
    </recommendedName>
</protein>
<keyword evidence="7 17" id="KW-0808">Transferase</keyword>
<dbReference type="OrthoDB" id="9799110at2"/>
<dbReference type="PROSITE" id="PS51671">
    <property type="entry name" value="ACT"/>
    <property type="match status" value="1"/>
</dbReference>
<comment type="function">
    <text evidence="1">Catalyzes the phosphorylation of the beta-carboxyl group of aspartic acid with ATP to yield 4-phospho-L-aspartate, which is involved in the branched biosynthetic pathway leading to the biosynthesis of amino acids threonine, isoleucine and methionine.</text>
</comment>
<evidence type="ECO:0000256" key="3">
    <source>
        <dbReference type="ARBA" id="ARBA00004986"/>
    </source>
</evidence>
<evidence type="ECO:0000256" key="12">
    <source>
        <dbReference type="ARBA" id="ARBA00022915"/>
    </source>
</evidence>
<dbReference type="InterPro" id="IPR002912">
    <property type="entry name" value="ACT_dom"/>
</dbReference>
<dbReference type="UniPathway" id="UPA00051">
    <property type="reaction ID" value="UER00462"/>
</dbReference>
<evidence type="ECO:0000256" key="10">
    <source>
        <dbReference type="ARBA" id="ARBA00022777"/>
    </source>
</evidence>
<dbReference type="Gene3D" id="3.30.70.260">
    <property type="match status" value="2"/>
</dbReference>
<feature type="binding site" evidence="16">
    <location>
        <position position="74"/>
    </location>
    <ligand>
        <name>substrate</name>
    </ligand>
</feature>
<comment type="pathway">
    <text evidence="2 18">Amino-acid biosynthesis; L-lysine biosynthesis via DAP pathway; (S)-tetrahydrodipicolinate from L-aspartate: step 1/4.</text>
</comment>
<evidence type="ECO:0000256" key="14">
    <source>
        <dbReference type="ARBA" id="ARBA00047872"/>
    </source>
</evidence>
<evidence type="ECO:0000256" key="6">
    <source>
        <dbReference type="ARBA" id="ARBA00022605"/>
    </source>
</evidence>
<name>A0A1G5V861_9FIRM</name>
<dbReference type="NCBIfam" id="TIGR00657">
    <property type="entry name" value="asp_kinases"/>
    <property type="match status" value="1"/>
</dbReference>
<dbReference type="InterPro" id="IPR001341">
    <property type="entry name" value="Asp_kinase"/>
</dbReference>
<dbReference type="CDD" id="cd04923">
    <property type="entry name" value="ACT_AK-LysC-DapG-like_2"/>
    <property type="match status" value="1"/>
</dbReference>
<sequence>MALLVKKFGGSSVATPEKMRHIASRVLKERNPDDQIVIVVSAMGDTTDNLLKLASKVTDKHYARELDMLMSTGEQVSIAMMAMTFCSMGVPAQSFTGPQAGIIAEGVFGKGNIIDIKPARVFKALAAGKIAIVAGFQAITPEGEIITLGRGGSDTTAVALAGAMRADMCEIYTDVEGVYSADPRVVPNAVKMKEISNEEMLELARLGAGVMQPQSISMGSRFHVPIHVRSTFSDNEGTIIREDNFGEEKGPVCGVAEDYNVARIAAVGVENVPGTAAMIFNELDKNEIPVDMIVQSVRRINDRRGDIIFTVASSDLVEAKEVLEKLKADGRINNILYDDNCAKVSIVGLEMLSAPGVEARIFGALGRKNINIDIVSSSKNSISCLVPRPKVDEAIRSIHAEFFKNKPQQ</sequence>
<keyword evidence="6 18" id="KW-0028">Amino-acid biosynthesis</keyword>
<dbReference type="PANTHER" id="PTHR21499:SF3">
    <property type="entry name" value="ASPARTOKINASE"/>
    <property type="match status" value="1"/>
</dbReference>
<dbReference type="SUPFAM" id="SSF53633">
    <property type="entry name" value="Carbamate kinase-like"/>
    <property type="match status" value="1"/>
</dbReference>
<comment type="pathway">
    <text evidence="3 18">Amino-acid biosynthesis; L-methionine biosynthesis via de novo pathway; L-homoserine from L-aspartate: step 1/3.</text>
</comment>
<comment type="pathway">
    <text evidence="4 18">Amino-acid biosynthesis; L-threonine biosynthesis; L-threonine from L-aspartate: step 1/5.</text>
</comment>
<keyword evidence="11 16" id="KW-0067">ATP-binding</keyword>
<evidence type="ECO:0000256" key="4">
    <source>
        <dbReference type="ARBA" id="ARBA00005139"/>
    </source>
</evidence>
<dbReference type="STRING" id="209880.SAMN02910343_00457"/>
<dbReference type="EC" id="2.7.2.4" evidence="17"/>
<dbReference type="UniPathway" id="UPA00050">
    <property type="reaction ID" value="UER00461"/>
</dbReference>
<dbReference type="InterPro" id="IPR005260">
    <property type="entry name" value="Asp_kin_monofn"/>
</dbReference>
<proteinExistence type="inferred from homology"/>
<dbReference type="FunFam" id="3.30.2130.10:FF:000001">
    <property type="entry name" value="Bifunctional aspartokinase/homoserine dehydrogenase"/>
    <property type="match status" value="1"/>
</dbReference>
<evidence type="ECO:0000256" key="5">
    <source>
        <dbReference type="ARBA" id="ARBA00010122"/>
    </source>
</evidence>
<reference evidence="20 21" key="1">
    <citation type="submission" date="2016-10" db="EMBL/GenBank/DDBJ databases">
        <authorList>
            <person name="de Groot N.N."/>
        </authorList>
    </citation>
    <scope>NUCLEOTIDE SEQUENCE [LARGE SCALE GENOMIC DNA]</scope>
    <source>
        <strain evidence="20 21">DSM 15230</strain>
    </source>
</reference>
<evidence type="ECO:0000256" key="11">
    <source>
        <dbReference type="ARBA" id="ARBA00022840"/>
    </source>
</evidence>